<feature type="domain" description="Baseplate J-like central" evidence="2">
    <location>
        <begin position="201"/>
        <end position="271"/>
    </location>
</feature>
<dbReference type="Pfam" id="PF04865">
    <property type="entry name" value="Baseplate_J"/>
    <property type="match status" value="1"/>
</dbReference>
<evidence type="ECO:0000259" key="3">
    <source>
        <dbReference type="Pfam" id="PF26079"/>
    </source>
</evidence>
<evidence type="ECO:0000313" key="4">
    <source>
        <dbReference type="EMBL" id="RDE73759.1"/>
    </source>
</evidence>
<dbReference type="AlphaFoldDB" id="A0A369YG29"/>
<protein>
    <submittedName>
        <fullName evidence="4">Baseplate J/gp47 family protein</fullName>
    </submittedName>
</protein>
<dbReference type="Proteomes" id="UP000253872">
    <property type="component" value="Unassembled WGS sequence"/>
</dbReference>
<dbReference type="Pfam" id="PF26079">
    <property type="entry name" value="Baseplate_J_C"/>
    <property type="match status" value="1"/>
</dbReference>
<comment type="caution">
    <text evidence="4">The sequence shown here is derived from an EMBL/GenBank/DDBJ whole genome shotgun (WGS) entry which is preliminary data.</text>
</comment>
<dbReference type="InterPro" id="IPR052726">
    <property type="entry name" value="Phage_Baseplate_Hub"/>
</dbReference>
<dbReference type="RefSeq" id="WP_111401478.1">
    <property type="nucleotide sequence ID" value="NZ_QEPN01000001.1"/>
</dbReference>
<dbReference type="InterPro" id="IPR014507">
    <property type="entry name" value="Baseplate_assembly_J_pred"/>
</dbReference>
<dbReference type="Pfam" id="PF26078">
    <property type="entry name" value="Baseplate_J_M"/>
    <property type="match status" value="1"/>
</dbReference>
<dbReference type="PIRSF" id="PIRSF020481">
    <property type="entry name" value="BAP"/>
    <property type="match status" value="1"/>
</dbReference>
<gene>
    <name evidence="4" type="ORF">DPV93_00960</name>
</gene>
<feature type="domain" description="Baseplate J-like C-terminal" evidence="3">
    <location>
        <begin position="277"/>
        <end position="358"/>
    </location>
</feature>
<organism evidence="4 5">
    <name type="scientific">Haemophilus sputorum</name>
    <dbReference type="NCBI Taxonomy" id="1078480"/>
    <lineage>
        <taxon>Bacteria</taxon>
        <taxon>Pseudomonadati</taxon>
        <taxon>Pseudomonadota</taxon>
        <taxon>Gammaproteobacteria</taxon>
        <taxon>Pasteurellales</taxon>
        <taxon>Pasteurellaceae</taxon>
        <taxon>Haemophilus</taxon>
    </lineage>
</organism>
<name>A0A369YG29_9PAST</name>
<dbReference type="PANTHER" id="PTHR35862:SF1">
    <property type="entry name" value="FELS-2 PROPHAGE PROTEIN"/>
    <property type="match status" value="1"/>
</dbReference>
<evidence type="ECO:0000313" key="5">
    <source>
        <dbReference type="Proteomes" id="UP000253872"/>
    </source>
</evidence>
<feature type="domain" description="Baseplate protein J-like barrel" evidence="1">
    <location>
        <begin position="93"/>
        <end position="179"/>
    </location>
</feature>
<sequence length="366" mass="39927">MKKEDVKIVSDDIKQILADAIADYEQRTSKTLQPAHIERSIIQSYAYREMLVRQGINHAFLQTFPQFATGLALDLCGEPMGCYRLANQAADVTLRFSIAGSHSAIVIPQGTLVAATDSLLFATQTEVRINPTEQYVDVSALCQTTGESGNGWQVGQIKTLKSELPTGVSVSNIDVSVNGIGTESDDAYRKRILLAPEAFTTCGSIAAYEYHTRSVSQVISDVAVSTPQGGTVKVTVLTKYGLPSAILLEKIRQYISGEKRRPLCDSVVVAAPVRKSYRIVANLDLLATYAENEVKARAETALRTYLSSRTQKLGLDIVPLDIQTVLKVEGVYNLHLTSPALTELTQEQWAECESITININAGRKDG</sequence>
<dbReference type="InterPro" id="IPR006949">
    <property type="entry name" value="Barrel_Baseplate_J-like"/>
</dbReference>
<reference evidence="4 5" key="1">
    <citation type="submission" date="2018-05" db="EMBL/GenBank/DDBJ databases">
        <title>Draft Genome Sequences for a Diverse set of 7 Haemophilus Species.</title>
        <authorList>
            <person name="Nichols M."/>
            <person name="Topaz N."/>
            <person name="Wang X."/>
            <person name="Wang X."/>
            <person name="Boxrud D."/>
        </authorList>
    </citation>
    <scope>NUCLEOTIDE SEQUENCE [LARGE SCALE GENOMIC DNA]</scope>
    <source>
        <strain evidence="4 5">C2002001239</strain>
    </source>
</reference>
<accession>A0A369YG29</accession>
<evidence type="ECO:0000259" key="2">
    <source>
        <dbReference type="Pfam" id="PF26078"/>
    </source>
</evidence>
<dbReference type="InterPro" id="IPR058531">
    <property type="entry name" value="Baseplate_J_M"/>
</dbReference>
<evidence type="ECO:0000259" key="1">
    <source>
        <dbReference type="Pfam" id="PF04865"/>
    </source>
</evidence>
<proteinExistence type="predicted"/>
<dbReference type="InterPro" id="IPR058530">
    <property type="entry name" value="Baseplate_J-like_C"/>
</dbReference>
<dbReference type="EMBL" id="QEPN01000001">
    <property type="protein sequence ID" value="RDE73759.1"/>
    <property type="molecule type" value="Genomic_DNA"/>
</dbReference>
<dbReference type="PANTHER" id="PTHR35862">
    <property type="entry name" value="FELS-2 PROPHAGE PROTEIN"/>
    <property type="match status" value="1"/>
</dbReference>